<keyword evidence="2" id="KW-1185">Reference proteome</keyword>
<dbReference type="EMBL" id="VSRR010000844">
    <property type="protein sequence ID" value="MPC20172.1"/>
    <property type="molecule type" value="Genomic_DNA"/>
</dbReference>
<sequence>MNYVVLALFEMKRTQFYNWMVQWLVLWTEGLVRCLQHHTLKPHLHCLTRQQHLLQYLQVLAT</sequence>
<organism evidence="1 2">
    <name type="scientific">Portunus trituberculatus</name>
    <name type="common">Swimming crab</name>
    <name type="synonym">Neptunus trituberculatus</name>
    <dbReference type="NCBI Taxonomy" id="210409"/>
    <lineage>
        <taxon>Eukaryota</taxon>
        <taxon>Metazoa</taxon>
        <taxon>Ecdysozoa</taxon>
        <taxon>Arthropoda</taxon>
        <taxon>Crustacea</taxon>
        <taxon>Multicrustacea</taxon>
        <taxon>Malacostraca</taxon>
        <taxon>Eumalacostraca</taxon>
        <taxon>Eucarida</taxon>
        <taxon>Decapoda</taxon>
        <taxon>Pleocyemata</taxon>
        <taxon>Brachyura</taxon>
        <taxon>Eubrachyura</taxon>
        <taxon>Portunoidea</taxon>
        <taxon>Portunidae</taxon>
        <taxon>Portuninae</taxon>
        <taxon>Portunus</taxon>
    </lineage>
</organism>
<comment type="caution">
    <text evidence="1">The sequence shown here is derived from an EMBL/GenBank/DDBJ whole genome shotgun (WGS) entry which is preliminary data.</text>
</comment>
<dbReference type="AlphaFoldDB" id="A0A5B7DFC4"/>
<name>A0A5B7DFC4_PORTR</name>
<accession>A0A5B7DFC4</accession>
<reference evidence="1 2" key="1">
    <citation type="submission" date="2019-05" db="EMBL/GenBank/DDBJ databases">
        <title>Another draft genome of Portunus trituberculatus and its Hox gene families provides insights of decapod evolution.</title>
        <authorList>
            <person name="Jeong J.-H."/>
            <person name="Song I."/>
            <person name="Kim S."/>
            <person name="Choi T."/>
            <person name="Kim D."/>
            <person name="Ryu S."/>
            <person name="Kim W."/>
        </authorList>
    </citation>
    <scope>NUCLEOTIDE SEQUENCE [LARGE SCALE GENOMIC DNA]</scope>
    <source>
        <tissue evidence="1">Muscle</tissue>
    </source>
</reference>
<dbReference type="Proteomes" id="UP000324222">
    <property type="component" value="Unassembled WGS sequence"/>
</dbReference>
<proteinExistence type="predicted"/>
<evidence type="ECO:0000313" key="1">
    <source>
        <dbReference type="EMBL" id="MPC20172.1"/>
    </source>
</evidence>
<gene>
    <name evidence="1" type="ORF">E2C01_013104</name>
</gene>
<evidence type="ECO:0000313" key="2">
    <source>
        <dbReference type="Proteomes" id="UP000324222"/>
    </source>
</evidence>
<protein>
    <submittedName>
        <fullName evidence="1">Uncharacterized protein</fullName>
    </submittedName>
</protein>